<keyword evidence="1" id="KW-0489">Methyltransferase</keyword>
<dbReference type="PANTHER" id="PTHR35866:SF1">
    <property type="entry name" value="YKGJ FAMILY CYSTEINE CLUSTER PROTEIN"/>
    <property type="match status" value="1"/>
</dbReference>
<dbReference type="OrthoDB" id="9810361at2"/>
<reference evidence="1 2" key="1">
    <citation type="submission" date="2015-09" db="EMBL/GenBank/DDBJ databases">
        <title>Genome sequence of Oxobacter pfennigii DSM 3222.</title>
        <authorList>
            <person name="Poehlein A."/>
            <person name="Bengelsdorf F.R."/>
            <person name="Schiel-Bengelsdorf B."/>
            <person name="Duerre P."/>
            <person name="Daniel R."/>
        </authorList>
    </citation>
    <scope>NUCLEOTIDE SEQUENCE [LARGE SCALE GENOMIC DNA]</scope>
    <source>
        <strain evidence="1 2">DSM 3222</strain>
    </source>
</reference>
<dbReference type="STRING" id="36849.OXPF_13050"/>
<comment type="caution">
    <text evidence="1">The sequence shown here is derived from an EMBL/GenBank/DDBJ whole genome shotgun (WGS) entry which is preliminary data.</text>
</comment>
<evidence type="ECO:0000313" key="2">
    <source>
        <dbReference type="Proteomes" id="UP000050326"/>
    </source>
</evidence>
<protein>
    <submittedName>
        <fullName evidence="1">Flagellin N-methylase</fullName>
    </submittedName>
</protein>
<dbReference type="Proteomes" id="UP000050326">
    <property type="component" value="Unassembled WGS sequence"/>
</dbReference>
<dbReference type="InterPro" id="IPR005358">
    <property type="entry name" value="Puta_zinc/iron-chelating_dom"/>
</dbReference>
<dbReference type="PANTHER" id="PTHR35866">
    <property type="entry name" value="PUTATIVE-RELATED"/>
    <property type="match status" value="1"/>
</dbReference>
<keyword evidence="1" id="KW-0282">Flagellum</keyword>
<keyword evidence="1" id="KW-0808">Transferase</keyword>
<proteinExistence type="predicted"/>
<keyword evidence="2" id="KW-1185">Reference proteome</keyword>
<dbReference type="RefSeq" id="WP_054874392.1">
    <property type="nucleotide sequence ID" value="NZ_LKET01000027.1"/>
</dbReference>
<gene>
    <name evidence="1" type="ORF">OXPF_13050</name>
</gene>
<accession>A0A0P8WB71</accession>
<dbReference type="Pfam" id="PF03692">
    <property type="entry name" value="CxxCxxCC"/>
    <property type="match status" value="1"/>
</dbReference>
<organism evidence="1 2">
    <name type="scientific">Oxobacter pfennigii</name>
    <dbReference type="NCBI Taxonomy" id="36849"/>
    <lineage>
        <taxon>Bacteria</taxon>
        <taxon>Bacillati</taxon>
        <taxon>Bacillota</taxon>
        <taxon>Clostridia</taxon>
        <taxon>Eubacteriales</taxon>
        <taxon>Clostridiaceae</taxon>
        <taxon>Oxobacter</taxon>
    </lineage>
</organism>
<evidence type="ECO:0000313" key="1">
    <source>
        <dbReference type="EMBL" id="KPU45178.1"/>
    </source>
</evidence>
<sequence length="136" mass="15565">MNKCKKCGTCCKVDKRYNYISVVIFPSDLSTIADFLDISCVDFLSKYCIHTILKCDSNYDIYLLKAKDGKCVFLGDSLCKIHEVKPLQCKLAPHDFFATTNLWDYLPCYKAKVSDKFEVTEEEVDLVKSLMAGYKI</sequence>
<name>A0A0P8WB71_9CLOT</name>
<dbReference type="EMBL" id="LKET01000027">
    <property type="protein sequence ID" value="KPU45178.1"/>
    <property type="molecule type" value="Genomic_DNA"/>
</dbReference>
<dbReference type="AlphaFoldDB" id="A0A0P8WB71"/>
<dbReference type="GO" id="GO:0008168">
    <property type="term" value="F:methyltransferase activity"/>
    <property type="evidence" value="ECO:0007669"/>
    <property type="project" value="UniProtKB-KW"/>
</dbReference>
<keyword evidence="1" id="KW-0966">Cell projection</keyword>
<keyword evidence="1" id="KW-0969">Cilium</keyword>
<dbReference type="GO" id="GO:0032259">
    <property type="term" value="P:methylation"/>
    <property type="evidence" value="ECO:0007669"/>
    <property type="project" value="UniProtKB-KW"/>
</dbReference>